<keyword evidence="2" id="KW-1185">Reference proteome</keyword>
<proteinExistence type="predicted"/>
<accession>D6Z7F9</accession>
<evidence type="ECO:0000313" key="2">
    <source>
        <dbReference type="Proteomes" id="UP000002247"/>
    </source>
</evidence>
<dbReference type="OrthoDB" id="4777198at2"/>
<protein>
    <submittedName>
        <fullName evidence="1">Uncharacterized protein</fullName>
    </submittedName>
</protein>
<reference evidence="1 2" key="1">
    <citation type="journal article" date="2010" name="Stand. Genomic Sci.">
        <title>Complete genome sequence of Segniliparus rotundus type strain (CDC 1076).</title>
        <authorList>
            <person name="Sikorski J."/>
            <person name="Lapidus A."/>
            <person name="Copeland A."/>
            <person name="Misra M."/>
            <person name="Glavina Del Rio T."/>
            <person name="Nolan M."/>
            <person name="Lucas S."/>
            <person name="Chen F."/>
            <person name="Tice H."/>
            <person name="Cheng J.F."/>
            <person name="Jando M."/>
            <person name="Schneider S."/>
            <person name="Bruce D."/>
            <person name="Goodwin L."/>
            <person name="Pitluck S."/>
            <person name="Liolios K."/>
            <person name="Mikhailova N."/>
            <person name="Pati A."/>
            <person name="Ivanova N."/>
            <person name="Mavromatis K."/>
            <person name="Chen A."/>
            <person name="Palaniappan K."/>
            <person name="Chertkov O."/>
            <person name="Land M."/>
            <person name="Hauser L."/>
            <person name="Chang Y.J."/>
            <person name="Jeffries C.D."/>
            <person name="Brettin T."/>
            <person name="Detter J.C."/>
            <person name="Han C."/>
            <person name="Rohde M."/>
            <person name="Goker M."/>
            <person name="Bristow J."/>
            <person name="Eisen J.A."/>
            <person name="Markowitz V."/>
            <person name="Hugenholtz P."/>
            <person name="Kyrpides N.C."/>
            <person name="Klenk H.P."/>
        </authorList>
    </citation>
    <scope>NUCLEOTIDE SEQUENCE [LARGE SCALE GENOMIC DNA]</scope>
    <source>
        <strain evidence="2">ATCC BAA-972 / CDC 1076 / CIP 108378 / DSM 44985 / JCM 13578</strain>
    </source>
</reference>
<dbReference type="KEGG" id="srt:Srot_1425"/>
<dbReference type="HOGENOM" id="CLU_2208232_0_0_11"/>
<dbReference type="Proteomes" id="UP000002247">
    <property type="component" value="Chromosome"/>
</dbReference>
<sequence>MTSSGGEKELSPQAVAQVVRRACERYGAEYIGGRYSEEHDAYGFKAQWGDSEVVGSGPTAESAAEAFLFQLAMLDQLAAWREQIADLTSKDLVQDVEAWLRGHDQSGGADA</sequence>
<evidence type="ECO:0000313" key="1">
    <source>
        <dbReference type="EMBL" id="ADG97889.1"/>
    </source>
</evidence>
<organism evidence="1 2">
    <name type="scientific">Segniliparus rotundus (strain ATCC BAA-972 / CDC 1076 / CIP 108378 / DSM 44985 / JCM 13578)</name>
    <dbReference type="NCBI Taxonomy" id="640132"/>
    <lineage>
        <taxon>Bacteria</taxon>
        <taxon>Bacillati</taxon>
        <taxon>Actinomycetota</taxon>
        <taxon>Actinomycetes</taxon>
        <taxon>Mycobacteriales</taxon>
        <taxon>Segniliparaceae</taxon>
        <taxon>Segniliparus</taxon>
    </lineage>
</organism>
<gene>
    <name evidence="1" type="ordered locus">Srot_1425</name>
</gene>
<dbReference type="STRING" id="640132.Srot_1425"/>
<name>D6Z7F9_SEGRD</name>
<dbReference type="AlphaFoldDB" id="D6Z7F9"/>
<dbReference type="RefSeq" id="WP_013138342.1">
    <property type="nucleotide sequence ID" value="NC_014168.1"/>
</dbReference>
<dbReference type="EMBL" id="CP001958">
    <property type="protein sequence ID" value="ADG97889.1"/>
    <property type="molecule type" value="Genomic_DNA"/>
</dbReference>